<dbReference type="Gene3D" id="1.10.630.10">
    <property type="entry name" value="Cytochrome P450"/>
    <property type="match status" value="1"/>
</dbReference>
<dbReference type="GO" id="GO:0016705">
    <property type="term" value="F:oxidoreductase activity, acting on paired donors, with incorporation or reduction of molecular oxygen"/>
    <property type="evidence" value="ECO:0007669"/>
    <property type="project" value="InterPro"/>
</dbReference>
<dbReference type="Proteomes" id="UP000834106">
    <property type="component" value="Chromosome 11"/>
</dbReference>
<keyword evidence="6" id="KW-1185">Reference proteome</keyword>
<evidence type="ECO:0000256" key="3">
    <source>
        <dbReference type="PIRSR" id="PIRSR602401-1"/>
    </source>
</evidence>
<comment type="subcellular location">
    <subcellularLocation>
        <location evidence="1">Membrane</location>
        <topology evidence="1">Single-pass membrane protein</topology>
    </subcellularLocation>
</comment>
<comment type="cofactor">
    <cofactor evidence="3">
        <name>heme</name>
        <dbReference type="ChEBI" id="CHEBI:30413"/>
    </cofactor>
</comment>
<keyword evidence="2 4" id="KW-0560">Oxidoreductase</keyword>
<dbReference type="AlphaFoldDB" id="A0AAD1ZJ53"/>
<dbReference type="EMBL" id="OU503046">
    <property type="protein sequence ID" value="CAI9770738.1"/>
    <property type="molecule type" value="Genomic_DNA"/>
</dbReference>
<dbReference type="InterPro" id="IPR001128">
    <property type="entry name" value="Cyt_P450"/>
</dbReference>
<dbReference type="InterPro" id="IPR036396">
    <property type="entry name" value="Cyt_P450_sf"/>
</dbReference>
<accession>A0AAD1ZJ53</accession>
<evidence type="ECO:0000256" key="1">
    <source>
        <dbReference type="ARBA" id="ARBA00004167"/>
    </source>
</evidence>
<organism evidence="5 6">
    <name type="scientific">Fraxinus pennsylvanica</name>
    <dbReference type="NCBI Taxonomy" id="56036"/>
    <lineage>
        <taxon>Eukaryota</taxon>
        <taxon>Viridiplantae</taxon>
        <taxon>Streptophyta</taxon>
        <taxon>Embryophyta</taxon>
        <taxon>Tracheophyta</taxon>
        <taxon>Spermatophyta</taxon>
        <taxon>Magnoliopsida</taxon>
        <taxon>eudicotyledons</taxon>
        <taxon>Gunneridae</taxon>
        <taxon>Pentapetalae</taxon>
        <taxon>asterids</taxon>
        <taxon>lamiids</taxon>
        <taxon>Lamiales</taxon>
        <taxon>Oleaceae</taxon>
        <taxon>Oleeae</taxon>
        <taxon>Fraxinus</taxon>
    </lineage>
</organism>
<reference evidence="5" key="1">
    <citation type="submission" date="2023-05" db="EMBL/GenBank/DDBJ databases">
        <authorList>
            <person name="Huff M."/>
        </authorList>
    </citation>
    <scope>NUCLEOTIDE SEQUENCE</scope>
</reference>
<dbReference type="PANTHER" id="PTHR47949">
    <property type="entry name" value="CYTOCHROME P450 703A2-RELATED-RELATED"/>
    <property type="match status" value="1"/>
</dbReference>
<evidence type="ECO:0000313" key="5">
    <source>
        <dbReference type="EMBL" id="CAI9770738.1"/>
    </source>
</evidence>
<dbReference type="GO" id="GO:0005506">
    <property type="term" value="F:iron ion binding"/>
    <property type="evidence" value="ECO:0007669"/>
    <property type="project" value="InterPro"/>
</dbReference>
<dbReference type="PANTHER" id="PTHR47949:SF4">
    <property type="entry name" value="TYROSINE N-MONOOXYGENASE"/>
    <property type="match status" value="1"/>
</dbReference>
<keyword evidence="4" id="KW-0503">Monooxygenase</keyword>
<proteinExistence type="inferred from homology"/>
<feature type="binding site" description="axial binding residue" evidence="3">
    <location>
        <position position="127"/>
    </location>
    <ligand>
        <name>heme</name>
        <dbReference type="ChEBI" id="CHEBI:30413"/>
    </ligand>
    <ligandPart>
        <name>Fe</name>
        <dbReference type="ChEBI" id="CHEBI:18248"/>
    </ligandPart>
</feature>
<dbReference type="GO" id="GO:0004497">
    <property type="term" value="F:monooxygenase activity"/>
    <property type="evidence" value="ECO:0007669"/>
    <property type="project" value="UniProtKB-KW"/>
</dbReference>
<dbReference type="GO" id="GO:0016020">
    <property type="term" value="C:membrane"/>
    <property type="evidence" value="ECO:0007669"/>
    <property type="project" value="UniProtKB-SubCell"/>
</dbReference>
<evidence type="ECO:0008006" key="7">
    <source>
        <dbReference type="Google" id="ProtNLM"/>
    </source>
</evidence>
<dbReference type="SUPFAM" id="SSF48264">
    <property type="entry name" value="Cytochrome P450"/>
    <property type="match status" value="1"/>
</dbReference>
<comment type="similarity">
    <text evidence="4">Belongs to the cytochrome P450 family.</text>
</comment>
<keyword evidence="3 4" id="KW-0479">Metal-binding</keyword>
<evidence type="ECO:0000313" key="6">
    <source>
        <dbReference type="Proteomes" id="UP000834106"/>
    </source>
</evidence>
<gene>
    <name evidence="5" type="ORF">FPE_LOCUS18168</name>
</gene>
<dbReference type="PRINTS" id="PR00463">
    <property type="entry name" value="EP450I"/>
</dbReference>
<keyword evidence="3 4" id="KW-0349">Heme</keyword>
<evidence type="ECO:0000256" key="2">
    <source>
        <dbReference type="ARBA" id="ARBA00023002"/>
    </source>
</evidence>
<dbReference type="GO" id="GO:0020037">
    <property type="term" value="F:heme binding"/>
    <property type="evidence" value="ECO:0007669"/>
    <property type="project" value="InterPro"/>
</dbReference>
<sequence length="191" mass="21287">MIKQPWILKRASEELDIVVGRDRLVQESDLKDLNYVKACARESFRLHPVSPFNVPHVSTEDATVGGYFIPKGSHVLLSRPGLGHNPRIWKEPLRFKPERHLNSDGSEVVLTDSKLRMLSFSTGMRGCAGVLLGSTMTTMLLARLIHGFTWNAPPDVPIDLTESESNLLLAKPLPALAKLQLSEHVYQQLGN</sequence>
<dbReference type="InterPro" id="IPR002401">
    <property type="entry name" value="Cyt_P450_E_grp-I"/>
</dbReference>
<dbReference type="InterPro" id="IPR051382">
    <property type="entry name" value="CYP450_AA/FA_Hydroxylases"/>
</dbReference>
<protein>
    <recommendedName>
        <fullName evidence="7">Cytochrome P450</fullName>
    </recommendedName>
</protein>
<name>A0AAD1ZJ53_9LAMI</name>
<keyword evidence="3 4" id="KW-0408">Iron</keyword>
<dbReference type="InterPro" id="IPR017972">
    <property type="entry name" value="Cyt_P450_CS"/>
</dbReference>
<dbReference type="PROSITE" id="PS00086">
    <property type="entry name" value="CYTOCHROME_P450"/>
    <property type="match status" value="1"/>
</dbReference>
<dbReference type="Pfam" id="PF00067">
    <property type="entry name" value="p450"/>
    <property type="match status" value="1"/>
</dbReference>
<evidence type="ECO:0000256" key="4">
    <source>
        <dbReference type="RuleBase" id="RU000461"/>
    </source>
</evidence>